<keyword evidence="3" id="KW-1185">Reference proteome</keyword>
<proteinExistence type="predicted"/>
<dbReference type="eggNOG" id="COG4233">
    <property type="taxonomic scope" value="Bacteria"/>
</dbReference>
<sequence length="276" mass="31573">MKHNLIYFFTFIIISLTPINVQGQSHSDNTLYVTPWHKMEGGQVRIALENTMHTKHYHGYIEIDLKKGWKTYWQNPGNSGMAPFFSFDQKIYYKIDYPTPQLFQDQNDWSIGYKGHVFLPFMIETDQDFDTIYGSVTVGICEDICLPFTIDFDFTSQNNDNDIIGNDTLLMAQNALPNQVGEAVKIEAIKKHKTLDLIISNIGNTLNRHDILTDLFLDGGDMQLGPVSILKKQGDKYIAQADITFDPEIFDTTITYIAKTKTSAFTGNFHIFDNKK</sequence>
<dbReference type="STRING" id="1094558.ME5_00942"/>
<dbReference type="PATRIC" id="fig|1094558.3.peg.1031"/>
<dbReference type="AlphaFoldDB" id="J0QWY0"/>
<dbReference type="Pfam" id="PF11412">
    <property type="entry name" value="DsbD_N"/>
    <property type="match status" value="1"/>
</dbReference>
<dbReference type="EMBL" id="AIMB01000007">
    <property type="protein sequence ID" value="EJF90541.1"/>
    <property type="molecule type" value="Genomic_DNA"/>
</dbReference>
<organism evidence="2 3">
    <name type="scientific">Bartonella tamiae Th239</name>
    <dbReference type="NCBI Taxonomy" id="1094558"/>
    <lineage>
        <taxon>Bacteria</taxon>
        <taxon>Pseudomonadati</taxon>
        <taxon>Pseudomonadota</taxon>
        <taxon>Alphaproteobacteria</taxon>
        <taxon>Hyphomicrobiales</taxon>
        <taxon>Bartonellaceae</taxon>
        <taxon>Bartonella</taxon>
    </lineage>
</organism>
<dbReference type="HOGENOM" id="CLU_952070_0_0_5"/>
<dbReference type="InterPro" id="IPR028250">
    <property type="entry name" value="DsbDN"/>
</dbReference>
<dbReference type="Proteomes" id="UP000008952">
    <property type="component" value="Unassembled WGS sequence"/>
</dbReference>
<reference evidence="2 3" key="1">
    <citation type="submission" date="2012-03" db="EMBL/GenBank/DDBJ databases">
        <title>The Genome Sequence of Bartonella tamiae Th239.</title>
        <authorList>
            <consortium name="The Broad Institute Genome Sequencing Platform"/>
            <consortium name="The Broad Institute Genome Sequencing Center for Infectious Disease"/>
            <person name="Feldgarden M."/>
            <person name="Kirby J."/>
            <person name="Kosoy M."/>
            <person name="Birtles R."/>
            <person name="Probert W.S."/>
            <person name="Chiaraviglio L."/>
            <person name="Young S.K."/>
            <person name="Zeng Q."/>
            <person name="Gargeya S."/>
            <person name="Fitzgerald M."/>
            <person name="Haas B."/>
            <person name="Abouelleil A."/>
            <person name="Alvarado L."/>
            <person name="Arachchi H.M."/>
            <person name="Berlin A."/>
            <person name="Chapman S.B."/>
            <person name="Gearin G."/>
            <person name="Goldberg J."/>
            <person name="Griggs A."/>
            <person name="Gujja S."/>
            <person name="Hansen M."/>
            <person name="Heiman D."/>
            <person name="Howarth C."/>
            <person name="Larimer J."/>
            <person name="Lui A."/>
            <person name="MacDonald P.J.P."/>
            <person name="McCowen C."/>
            <person name="Montmayeur A."/>
            <person name="Murphy C."/>
            <person name="Neiman D."/>
            <person name="Pearson M."/>
            <person name="Priest M."/>
            <person name="Roberts A."/>
            <person name="Saif S."/>
            <person name="Shea T."/>
            <person name="Sisk P."/>
            <person name="Stolte C."/>
            <person name="Sykes S."/>
            <person name="Wortman J."/>
            <person name="Nusbaum C."/>
            <person name="Birren B."/>
        </authorList>
    </citation>
    <scope>NUCLEOTIDE SEQUENCE [LARGE SCALE GENOMIC DNA]</scope>
    <source>
        <strain evidence="2 3">Th239</strain>
    </source>
</reference>
<accession>J0QWY0</accession>
<dbReference type="OrthoDB" id="9811036at2"/>
<name>J0QWY0_9HYPH</name>
<feature type="domain" description="Thiol:disulfide interchange protein DsbD N-terminal" evidence="1">
    <location>
        <begin position="57"/>
        <end position="149"/>
    </location>
</feature>
<evidence type="ECO:0000313" key="3">
    <source>
        <dbReference type="Proteomes" id="UP000008952"/>
    </source>
</evidence>
<evidence type="ECO:0000313" key="2">
    <source>
        <dbReference type="EMBL" id="EJF90541.1"/>
    </source>
</evidence>
<evidence type="ECO:0000259" key="1">
    <source>
        <dbReference type="Pfam" id="PF11412"/>
    </source>
</evidence>
<dbReference type="RefSeq" id="WP_008038927.1">
    <property type="nucleotide sequence ID" value="NZ_JH725147.1"/>
</dbReference>
<protein>
    <recommendedName>
        <fullName evidence="1">Thiol:disulfide interchange protein DsbD N-terminal domain-containing protein</fullName>
    </recommendedName>
</protein>
<gene>
    <name evidence="2" type="ORF">ME5_00942</name>
</gene>
<comment type="caution">
    <text evidence="2">The sequence shown here is derived from an EMBL/GenBank/DDBJ whole genome shotgun (WGS) entry which is preliminary data.</text>
</comment>